<evidence type="ECO:0000256" key="5">
    <source>
        <dbReference type="ARBA" id="ARBA00023136"/>
    </source>
</evidence>
<dbReference type="InterPro" id="IPR051572">
    <property type="entry name" value="VTC_Complex_Subunit"/>
</dbReference>
<dbReference type="EMBL" id="KV454014">
    <property type="protein sequence ID" value="ODV95594.1"/>
    <property type="molecule type" value="Genomic_DNA"/>
</dbReference>
<name>A0A1E4TV34_PACTA</name>
<feature type="coiled-coil region" evidence="6">
    <location>
        <begin position="60"/>
        <end position="87"/>
    </location>
</feature>
<keyword evidence="2" id="KW-0926">Vacuole</keyword>
<dbReference type="PANTHER" id="PTHR46140:SF2">
    <property type="entry name" value="VACUOLAR TRANSPORTER CHAPERONE 3 COMPLEX SUBUNIT 3-RELATED"/>
    <property type="match status" value="1"/>
</dbReference>
<evidence type="ECO:0000256" key="3">
    <source>
        <dbReference type="ARBA" id="ARBA00022692"/>
    </source>
</evidence>
<keyword evidence="11" id="KW-1185">Reference proteome</keyword>
<dbReference type="OrthoDB" id="6493944at2759"/>
<evidence type="ECO:0000256" key="2">
    <source>
        <dbReference type="ARBA" id="ARBA00022554"/>
    </source>
</evidence>
<keyword evidence="6" id="KW-0175">Coiled coil</keyword>
<feature type="compositionally biased region" description="Low complexity" evidence="7">
    <location>
        <begin position="620"/>
        <end position="639"/>
    </location>
</feature>
<dbReference type="PROSITE" id="PS51382">
    <property type="entry name" value="SPX"/>
    <property type="match status" value="1"/>
</dbReference>
<dbReference type="GO" id="GO:0033254">
    <property type="term" value="C:vacuolar transporter chaperone complex"/>
    <property type="evidence" value="ECO:0007669"/>
    <property type="project" value="UniProtKB-ARBA"/>
</dbReference>
<keyword evidence="5 8" id="KW-0472">Membrane</keyword>
<evidence type="ECO:0000256" key="7">
    <source>
        <dbReference type="SAM" id="MobiDB-lite"/>
    </source>
</evidence>
<dbReference type="GO" id="GO:0000329">
    <property type="term" value="C:fungal-type vacuole membrane"/>
    <property type="evidence" value="ECO:0007669"/>
    <property type="project" value="TreeGrafter"/>
</dbReference>
<dbReference type="InterPro" id="IPR018966">
    <property type="entry name" value="VTC_domain"/>
</dbReference>
<evidence type="ECO:0000256" key="4">
    <source>
        <dbReference type="ARBA" id="ARBA00022989"/>
    </source>
</evidence>
<dbReference type="PANTHER" id="PTHR46140">
    <property type="entry name" value="VACUOLAR TRANSPORTER CHAPERONE 1-RELATED"/>
    <property type="match status" value="1"/>
</dbReference>
<evidence type="ECO:0000259" key="9">
    <source>
        <dbReference type="PROSITE" id="PS51382"/>
    </source>
</evidence>
<evidence type="ECO:0000313" key="11">
    <source>
        <dbReference type="Proteomes" id="UP000094236"/>
    </source>
</evidence>
<feature type="domain" description="SPX" evidence="9">
    <location>
        <begin position="1"/>
        <end position="143"/>
    </location>
</feature>
<dbReference type="STRING" id="669874.A0A1E4TV34"/>
<feature type="transmembrane region" description="Helical" evidence="8">
    <location>
        <begin position="747"/>
        <end position="766"/>
    </location>
</feature>
<dbReference type="InterPro" id="IPR042267">
    <property type="entry name" value="VTC_sf"/>
</dbReference>
<evidence type="ECO:0000256" key="8">
    <source>
        <dbReference type="SAM" id="Phobius"/>
    </source>
</evidence>
<reference evidence="11" key="1">
    <citation type="submission" date="2016-05" db="EMBL/GenBank/DDBJ databases">
        <title>Comparative genomics of biotechnologically important yeasts.</title>
        <authorList>
            <consortium name="DOE Joint Genome Institute"/>
            <person name="Riley R."/>
            <person name="Haridas S."/>
            <person name="Wolfe K.H."/>
            <person name="Lopes M.R."/>
            <person name="Hittinger C.T."/>
            <person name="Goker M."/>
            <person name="Salamov A."/>
            <person name="Wisecaver J."/>
            <person name="Long T.M."/>
            <person name="Aerts A.L."/>
            <person name="Barry K."/>
            <person name="Choi C."/>
            <person name="Clum A."/>
            <person name="Coughlan A.Y."/>
            <person name="Deshpande S."/>
            <person name="Douglass A.P."/>
            <person name="Hanson S.J."/>
            <person name="Klenk H.-P."/>
            <person name="Labutti K."/>
            <person name="Lapidus A."/>
            <person name="Lindquist E."/>
            <person name="Lipzen A."/>
            <person name="Meier-Kolthoff J.P."/>
            <person name="Ohm R.A."/>
            <person name="Otillar R.P."/>
            <person name="Pangilinan J."/>
            <person name="Peng Y."/>
            <person name="Rokas A."/>
            <person name="Rosa C.A."/>
            <person name="Scheuner C."/>
            <person name="Sibirny A.A."/>
            <person name="Slot J.C."/>
            <person name="Stielow J.B."/>
            <person name="Sun H."/>
            <person name="Kurtzman C.P."/>
            <person name="Blackwell M."/>
            <person name="Grigoriev I.V."/>
            <person name="Jeffries T.W."/>
        </authorList>
    </citation>
    <scope>NUCLEOTIDE SEQUENCE [LARGE SCALE GENOMIC DNA]</scope>
    <source>
        <strain evidence="11">NRRL Y-2460</strain>
    </source>
</reference>
<evidence type="ECO:0000256" key="1">
    <source>
        <dbReference type="ARBA" id="ARBA00004128"/>
    </source>
</evidence>
<dbReference type="InterPro" id="IPR003807">
    <property type="entry name" value="DUF202"/>
</dbReference>
<protein>
    <recommendedName>
        <fullName evidence="9">SPX domain-containing protein</fullName>
    </recommendedName>
</protein>
<comment type="subcellular location">
    <subcellularLocation>
        <location evidence="1">Vacuole membrane</location>
        <topology evidence="1">Multi-pass membrane protein</topology>
    </subcellularLocation>
</comment>
<dbReference type="Proteomes" id="UP000094236">
    <property type="component" value="Unassembled WGS sequence"/>
</dbReference>
<proteinExistence type="predicted"/>
<dbReference type="CDD" id="cd14480">
    <property type="entry name" value="SPX_VTC2_like"/>
    <property type="match status" value="1"/>
</dbReference>
<feature type="compositionally biased region" description="Basic residues" evidence="7">
    <location>
        <begin position="648"/>
        <end position="657"/>
    </location>
</feature>
<dbReference type="Pfam" id="PF09359">
    <property type="entry name" value="VTC"/>
    <property type="match status" value="1"/>
</dbReference>
<accession>A0A1E4TV34</accession>
<keyword evidence="4 8" id="KW-1133">Transmembrane helix</keyword>
<sequence length="767" mass="89588">MLFGVKLQNEIYPPWKDYYIDYEQLKKLLKENVVLSMNPWSDKDESAFVAKLDSELEKVFNFQEEQYKILDEEISKLEKDSENYLSNNNYKFDLRDFQLHLEKLLAHAQELDHFARLNFTGFLKIVKKHDRLHKKYSVKALLSVRMKDLPFHSEDYSPYLYRLSILYQFLRENFESESLSRSLNNSVSKLSTSGKLSSTPTIDSSANNTFKVLKFWVHPDNLMEIKTTILRHLPVLIYNNSEDDYDEVVNDPTITSLYFDSNEFELYNSKLLKNLNNTPSFRIRWTGKLQDNQELILEQKNFNYDTGESNDVKLSLKEKYINDFIFADNTDTGFQDDDELNFSSPNKNKKFTFERYAKKLSKRNLPQEILNKYEGDFKHLQRFIKDNDLQPTLRTIYTRTAFQIPGDDKIRIIIDSDILFIREDSFDKDRPIRDPKQWHRADIDQPGLKEPYSLLRKGEYSKFPYAVMEIKVSNSILSNKNSKTFKWINELTNSHLVREVPNFSKFIQGVASLFLESDNLDILPFWLSDLERDIRKKPEEAYRDSIMRIEKMKKENSNLKILKKQKVGNNNSTTYLGNIEELVENDENSNKKNDEPNAQDNGDLDLEDHESSDEEDQEAAAHASSSADAANANATTTASGFDQQKSKNINKKSKGNKPKLSIPFFIDHNNTYSTTYDESEDETEPILPPGVTKPKQLLRQSGPLKIEPKVYLANERTLLSWDRVVTYMAFLTIALTNSLKSSNFQTLSWYLSYFYLVLTIFVGCWGY</sequence>
<gene>
    <name evidence="10" type="ORF">PACTADRAFT_34155</name>
</gene>
<feature type="compositionally biased region" description="Acidic residues" evidence="7">
    <location>
        <begin position="602"/>
        <end position="618"/>
    </location>
</feature>
<feature type="region of interest" description="Disordered" evidence="7">
    <location>
        <begin position="586"/>
        <end position="662"/>
    </location>
</feature>
<dbReference type="Gene3D" id="3.20.100.30">
    <property type="entry name" value="VTC, catalytic tunnel domain"/>
    <property type="match status" value="1"/>
</dbReference>
<keyword evidence="3 8" id="KW-0812">Transmembrane</keyword>
<dbReference type="AlphaFoldDB" id="A0A1E4TV34"/>
<dbReference type="GO" id="GO:0006799">
    <property type="term" value="P:polyphosphate biosynthetic process"/>
    <property type="evidence" value="ECO:0007669"/>
    <property type="project" value="EnsemblFungi"/>
</dbReference>
<dbReference type="InterPro" id="IPR004331">
    <property type="entry name" value="SPX_dom"/>
</dbReference>
<dbReference type="Pfam" id="PF02656">
    <property type="entry name" value="DUF202"/>
    <property type="match status" value="1"/>
</dbReference>
<organism evidence="10 11">
    <name type="scientific">Pachysolen tannophilus NRRL Y-2460</name>
    <dbReference type="NCBI Taxonomy" id="669874"/>
    <lineage>
        <taxon>Eukaryota</taxon>
        <taxon>Fungi</taxon>
        <taxon>Dikarya</taxon>
        <taxon>Ascomycota</taxon>
        <taxon>Saccharomycotina</taxon>
        <taxon>Pichiomycetes</taxon>
        <taxon>Pachysolenaceae</taxon>
        <taxon>Pachysolen</taxon>
    </lineage>
</organism>
<evidence type="ECO:0000256" key="6">
    <source>
        <dbReference type="SAM" id="Coils"/>
    </source>
</evidence>
<evidence type="ECO:0000313" key="10">
    <source>
        <dbReference type="EMBL" id="ODV95594.1"/>
    </source>
</evidence>